<organism evidence="1 2">
    <name type="scientific">Trichoderma gamsii</name>
    <dbReference type="NCBI Taxonomy" id="398673"/>
    <lineage>
        <taxon>Eukaryota</taxon>
        <taxon>Fungi</taxon>
        <taxon>Dikarya</taxon>
        <taxon>Ascomycota</taxon>
        <taxon>Pezizomycotina</taxon>
        <taxon>Sordariomycetes</taxon>
        <taxon>Hypocreomycetidae</taxon>
        <taxon>Hypocreales</taxon>
        <taxon>Hypocreaceae</taxon>
        <taxon>Trichoderma</taxon>
    </lineage>
</organism>
<dbReference type="GeneID" id="36347311"/>
<protein>
    <submittedName>
        <fullName evidence="1">Uncharacterized protein</fullName>
    </submittedName>
</protein>
<gene>
    <name evidence="1" type="ORF">TGAM01_v201207</name>
</gene>
<sequence length="122" mass="13769">MIVGLYKIVDDLTEDSGTCSSGCSLMSLGVLMKAMKRMKLFQPIPASPFHGYSVMAMQRALFEIQDPELYRLPCPMAKNGDKDNHHLDTCHLSERIRSLRGLSWVTMKGLNLDEYIDVSKET</sequence>
<name>A0A2P5A005_9HYPO</name>
<dbReference type="Proteomes" id="UP000054821">
    <property type="component" value="Unassembled WGS sequence"/>
</dbReference>
<comment type="caution">
    <text evidence="1">The sequence shown here is derived from an EMBL/GenBank/DDBJ whole genome shotgun (WGS) entry which is preliminary data.</text>
</comment>
<accession>A0A2P5A005</accession>
<evidence type="ECO:0000313" key="1">
    <source>
        <dbReference type="EMBL" id="PON29841.1"/>
    </source>
</evidence>
<dbReference type="EMBL" id="JPDN02000003">
    <property type="protein sequence ID" value="PON29841.1"/>
    <property type="molecule type" value="Genomic_DNA"/>
</dbReference>
<dbReference type="AlphaFoldDB" id="A0A2P5A005"/>
<keyword evidence="2" id="KW-1185">Reference proteome</keyword>
<reference evidence="1 2" key="1">
    <citation type="journal article" date="2016" name="Genome Announc.">
        <title>Draft Whole-Genome Sequence of Trichoderma gamsii T6085, a Promising Biocontrol Agent of Fusarium Head Blight on Wheat.</title>
        <authorList>
            <person name="Baroncelli R."/>
            <person name="Zapparata A."/>
            <person name="Piaggeschi G."/>
            <person name="Sarrocco S."/>
            <person name="Vannacci G."/>
        </authorList>
    </citation>
    <scope>NUCLEOTIDE SEQUENCE [LARGE SCALE GENOMIC DNA]</scope>
    <source>
        <strain evidence="1 2">T6085</strain>
    </source>
</reference>
<evidence type="ECO:0000313" key="2">
    <source>
        <dbReference type="Proteomes" id="UP000054821"/>
    </source>
</evidence>
<proteinExistence type="predicted"/>
<dbReference type="RefSeq" id="XP_024406527.1">
    <property type="nucleotide sequence ID" value="XM_024548711.1"/>
</dbReference>